<dbReference type="EMBL" id="VSRR010000261">
    <property type="protein sequence ID" value="MPC13153.1"/>
    <property type="molecule type" value="Genomic_DNA"/>
</dbReference>
<feature type="region of interest" description="Disordered" evidence="1">
    <location>
        <begin position="29"/>
        <end position="117"/>
    </location>
</feature>
<organism evidence="2 3">
    <name type="scientific">Portunus trituberculatus</name>
    <name type="common">Swimming crab</name>
    <name type="synonym">Neptunus trituberculatus</name>
    <dbReference type="NCBI Taxonomy" id="210409"/>
    <lineage>
        <taxon>Eukaryota</taxon>
        <taxon>Metazoa</taxon>
        <taxon>Ecdysozoa</taxon>
        <taxon>Arthropoda</taxon>
        <taxon>Crustacea</taxon>
        <taxon>Multicrustacea</taxon>
        <taxon>Malacostraca</taxon>
        <taxon>Eumalacostraca</taxon>
        <taxon>Eucarida</taxon>
        <taxon>Decapoda</taxon>
        <taxon>Pleocyemata</taxon>
        <taxon>Brachyura</taxon>
        <taxon>Eubrachyura</taxon>
        <taxon>Portunoidea</taxon>
        <taxon>Portunidae</taxon>
        <taxon>Portuninae</taxon>
        <taxon>Portunus</taxon>
    </lineage>
</organism>
<evidence type="ECO:0000313" key="2">
    <source>
        <dbReference type="EMBL" id="MPC13153.1"/>
    </source>
</evidence>
<dbReference type="Proteomes" id="UP000324222">
    <property type="component" value="Unassembled WGS sequence"/>
</dbReference>
<keyword evidence="3" id="KW-1185">Reference proteome</keyword>
<comment type="caution">
    <text evidence="2">The sequence shown here is derived from an EMBL/GenBank/DDBJ whole genome shotgun (WGS) entry which is preliminary data.</text>
</comment>
<dbReference type="AlphaFoldDB" id="A0A5B7D0A1"/>
<accession>A0A5B7D0A1</accession>
<feature type="compositionally biased region" description="Low complexity" evidence="1">
    <location>
        <begin position="105"/>
        <end position="116"/>
    </location>
</feature>
<feature type="compositionally biased region" description="Polar residues" evidence="1">
    <location>
        <begin position="59"/>
        <end position="68"/>
    </location>
</feature>
<reference evidence="2 3" key="1">
    <citation type="submission" date="2019-05" db="EMBL/GenBank/DDBJ databases">
        <title>Another draft genome of Portunus trituberculatus and its Hox gene families provides insights of decapod evolution.</title>
        <authorList>
            <person name="Jeong J.-H."/>
            <person name="Song I."/>
            <person name="Kim S."/>
            <person name="Choi T."/>
            <person name="Kim D."/>
            <person name="Ryu S."/>
            <person name="Kim W."/>
        </authorList>
    </citation>
    <scope>NUCLEOTIDE SEQUENCE [LARGE SCALE GENOMIC DNA]</scope>
    <source>
        <tissue evidence="2">Muscle</tissue>
    </source>
</reference>
<name>A0A5B7D0A1_PORTR</name>
<gene>
    <name evidence="2" type="ORF">E2C01_005874</name>
</gene>
<proteinExistence type="predicted"/>
<feature type="compositionally biased region" description="Low complexity" evidence="1">
    <location>
        <begin position="47"/>
        <end position="58"/>
    </location>
</feature>
<protein>
    <submittedName>
        <fullName evidence="2">Uncharacterized protein</fullName>
    </submittedName>
</protein>
<evidence type="ECO:0000256" key="1">
    <source>
        <dbReference type="SAM" id="MobiDB-lite"/>
    </source>
</evidence>
<evidence type="ECO:0000313" key="3">
    <source>
        <dbReference type="Proteomes" id="UP000324222"/>
    </source>
</evidence>
<feature type="compositionally biased region" description="Low complexity" evidence="1">
    <location>
        <begin position="78"/>
        <end position="96"/>
    </location>
</feature>
<sequence length="127" mass="13199">MVQKPRFPNSSTATLGYIRLTVFLCTMGPGEIQSPRTSSKVQLAGVSAAAPTTSTTPTNTFSHASMNAAQPHLSYTLPSQAPSVEPSSSSRKSNASTRGTACGRSLASNSHISSSSAERFAALRVPL</sequence>